<dbReference type="Gene3D" id="3.90.180.10">
    <property type="entry name" value="Medium-chain alcohol dehydrogenases, catalytic domain"/>
    <property type="match status" value="1"/>
</dbReference>
<feature type="domain" description="Enoyl reductase (ER)" evidence="3">
    <location>
        <begin position="27"/>
        <end position="350"/>
    </location>
</feature>
<dbReference type="Gene3D" id="3.40.50.720">
    <property type="entry name" value="NAD(P)-binding Rossmann-like Domain"/>
    <property type="match status" value="1"/>
</dbReference>
<dbReference type="InterPro" id="IPR020843">
    <property type="entry name" value="ER"/>
</dbReference>
<dbReference type="PANTHER" id="PTHR48106:SF8">
    <property type="entry name" value="OS02G0805600 PROTEIN"/>
    <property type="match status" value="1"/>
</dbReference>
<keyword evidence="2 4" id="KW-0560">Oxidoreductase</keyword>
<evidence type="ECO:0000313" key="5">
    <source>
        <dbReference type="Proteomes" id="UP000270988"/>
    </source>
</evidence>
<dbReference type="InterPro" id="IPR013154">
    <property type="entry name" value="ADH-like_N"/>
</dbReference>
<evidence type="ECO:0000313" key="4">
    <source>
        <dbReference type="EMBL" id="VEJ30434.1"/>
    </source>
</evidence>
<dbReference type="EC" id="1.6.5.5" evidence="4"/>
<dbReference type="PANTHER" id="PTHR48106">
    <property type="entry name" value="QUINONE OXIDOREDUCTASE PIG3-RELATED"/>
    <property type="match status" value="1"/>
</dbReference>
<protein>
    <submittedName>
        <fullName evidence="4">Quinone oxidoreductase 1</fullName>
        <ecNumber evidence="4">1.6.5.5</ecNumber>
    </submittedName>
</protein>
<accession>A0A448UX57</accession>
<gene>
    <name evidence="4" type="primary">qorA_2</name>
    <name evidence="4" type="ORF">NCTC10918_01714</name>
</gene>
<dbReference type="InterPro" id="IPR013149">
    <property type="entry name" value="ADH-like_C"/>
</dbReference>
<name>A0A448UX57_9MICC</name>
<dbReference type="InterPro" id="IPR014189">
    <property type="entry name" value="Quinone_OxRdtase_PIG3"/>
</dbReference>
<dbReference type="AlphaFoldDB" id="A0A448UX57"/>
<dbReference type="Pfam" id="PF08240">
    <property type="entry name" value="ADH_N"/>
    <property type="match status" value="1"/>
</dbReference>
<dbReference type="SUPFAM" id="SSF50129">
    <property type="entry name" value="GroES-like"/>
    <property type="match status" value="1"/>
</dbReference>
<dbReference type="InterPro" id="IPR011032">
    <property type="entry name" value="GroES-like_sf"/>
</dbReference>
<dbReference type="CDD" id="cd05276">
    <property type="entry name" value="p53_inducible_oxidoreductase"/>
    <property type="match status" value="1"/>
</dbReference>
<dbReference type="GO" id="GO:0003960">
    <property type="term" value="F:quinone reductase (NADPH) activity"/>
    <property type="evidence" value="ECO:0007669"/>
    <property type="project" value="UniProtKB-EC"/>
</dbReference>
<evidence type="ECO:0000259" key="3">
    <source>
        <dbReference type="SMART" id="SM00829"/>
    </source>
</evidence>
<keyword evidence="1" id="KW-0521">NADP</keyword>
<dbReference type="NCBIfam" id="TIGR02824">
    <property type="entry name" value="quinone_pig3"/>
    <property type="match status" value="1"/>
</dbReference>
<reference evidence="4 5" key="1">
    <citation type="submission" date="2018-12" db="EMBL/GenBank/DDBJ databases">
        <authorList>
            <consortium name="Pathogen Informatics"/>
        </authorList>
    </citation>
    <scope>NUCLEOTIDE SEQUENCE [LARGE SCALE GENOMIC DNA]</scope>
    <source>
        <strain evidence="4 5">NCTC10918</strain>
    </source>
</reference>
<dbReference type="GO" id="GO:0070402">
    <property type="term" value="F:NADPH binding"/>
    <property type="evidence" value="ECO:0007669"/>
    <property type="project" value="TreeGrafter"/>
</dbReference>
<dbReference type="STRING" id="762948.HMPREF0733_10642"/>
<organism evidence="4 5">
    <name type="scientific">Rothia dentocariosa</name>
    <dbReference type="NCBI Taxonomy" id="2047"/>
    <lineage>
        <taxon>Bacteria</taxon>
        <taxon>Bacillati</taxon>
        <taxon>Actinomycetota</taxon>
        <taxon>Actinomycetes</taxon>
        <taxon>Micrococcales</taxon>
        <taxon>Micrococcaceae</taxon>
        <taxon>Rothia</taxon>
    </lineage>
</organism>
<dbReference type="InterPro" id="IPR036291">
    <property type="entry name" value="NAD(P)-bd_dom_sf"/>
</dbReference>
<proteinExistence type="predicted"/>
<dbReference type="Pfam" id="PF00107">
    <property type="entry name" value="ADH_zinc_N"/>
    <property type="match status" value="1"/>
</dbReference>
<dbReference type="EMBL" id="LR134521">
    <property type="protein sequence ID" value="VEJ30434.1"/>
    <property type="molecule type" value="Genomic_DNA"/>
</dbReference>
<dbReference type="SMART" id="SM00829">
    <property type="entry name" value="PKS_ER"/>
    <property type="match status" value="1"/>
</dbReference>
<evidence type="ECO:0000256" key="2">
    <source>
        <dbReference type="ARBA" id="ARBA00023002"/>
    </source>
</evidence>
<dbReference type="Proteomes" id="UP000270988">
    <property type="component" value="Chromosome"/>
</dbReference>
<evidence type="ECO:0000256" key="1">
    <source>
        <dbReference type="ARBA" id="ARBA00022857"/>
    </source>
</evidence>
<sequence length="353" mass="37549">MLLSVQEDTDKKVVEATMRAIVEKEHGDPEVLTLSEVPIPAPAPGQVLVRVHAAGLNRADSLQRRGHYPPPAGASSVYGLEIAGVVEAVGEGVDPALVGERVMALLAGGGYAEYAAVDVRHTLPVPKGMSMVEAACIPEVAATVYSNLVLLCGMSLDPAQNNPAEDEQASLLVHGGTGGVGMHAIQLARAAGVRVFATVGDDEKAQVVRALGAHPINYRTESFRQVIQRESAGHGVNYILDVVGAKYLEDNLRSLADGGHLATIAVQGGRRAELDLGLMLTKRLSVHGTSLRARSADEKAKIMAGVHENVLPLLERGVLSANLDREFPWWQASQAHEYFDAGQHRGKVVLRVM</sequence>
<dbReference type="SUPFAM" id="SSF51735">
    <property type="entry name" value="NAD(P)-binding Rossmann-fold domains"/>
    <property type="match status" value="1"/>
</dbReference>